<proteinExistence type="predicted"/>
<name>A0A9I9E4K7_CUCME</name>
<dbReference type="EnsemblPlants" id="MELO3C028659.2.1">
    <property type="protein sequence ID" value="MELO3C028659.2.1"/>
    <property type="gene ID" value="MELO3C028659.2"/>
</dbReference>
<evidence type="ECO:0000256" key="1">
    <source>
        <dbReference type="SAM" id="MobiDB-lite"/>
    </source>
</evidence>
<sequence length="249" mass="27960">YVNLNPCPEACLNERGGGYSCGVFNGVGVNRGCKSDNGTFRPGYLTQLVCMMMEKLLGCCVRATTLHPAVKGPLNKSFSYYDELTYVFGRDKAMGRFAKTFVDVGSNEPGGWKRGVSTVYSQGIDMSQDNVRASLPSRASEGRTESSGSKRKRGSQREVDVEGIHLTLDQTNEKLRMIAEWPVHALANDNHVRMEFFHILREMLELTSLNRALLQRNLLSCMDDLRGFVLMPEDEREGFCRVLLRDTTR</sequence>
<dbReference type="AlphaFoldDB" id="A0A9I9E4K7"/>
<accession>A0A9I9E4K7</accession>
<dbReference type="PANTHER" id="PTHR46250">
    <property type="entry name" value="MYB/SANT-LIKE DNA-BINDING DOMAIN PROTEIN-RELATED"/>
    <property type="match status" value="1"/>
</dbReference>
<evidence type="ECO:0008006" key="3">
    <source>
        <dbReference type="Google" id="ProtNLM"/>
    </source>
</evidence>
<protein>
    <recommendedName>
        <fullName evidence="3">Retrotransposon protein</fullName>
    </recommendedName>
</protein>
<evidence type="ECO:0000313" key="2">
    <source>
        <dbReference type="EnsemblPlants" id="MELO3C028659.2.1"/>
    </source>
</evidence>
<feature type="region of interest" description="Disordered" evidence="1">
    <location>
        <begin position="131"/>
        <end position="158"/>
    </location>
</feature>
<reference evidence="2" key="1">
    <citation type="submission" date="2023-03" db="UniProtKB">
        <authorList>
            <consortium name="EnsemblPlants"/>
        </authorList>
    </citation>
    <scope>IDENTIFICATION</scope>
</reference>
<dbReference type="Gramene" id="MELO3C028659.2.1">
    <property type="protein sequence ID" value="MELO3C028659.2.1"/>
    <property type="gene ID" value="MELO3C028659.2"/>
</dbReference>
<organism evidence="2">
    <name type="scientific">Cucumis melo</name>
    <name type="common">Muskmelon</name>
    <dbReference type="NCBI Taxonomy" id="3656"/>
    <lineage>
        <taxon>Eukaryota</taxon>
        <taxon>Viridiplantae</taxon>
        <taxon>Streptophyta</taxon>
        <taxon>Embryophyta</taxon>
        <taxon>Tracheophyta</taxon>
        <taxon>Spermatophyta</taxon>
        <taxon>Magnoliopsida</taxon>
        <taxon>eudicotyledons</taxon>
        <taxon>Gunneridae</taxon>
        <taxon>Pentapetalae</taxon>
        <taxon>rosids</taxon>
        <taxon>fabids</taxon>
        <taxon>Cucurbitales</taxon>
        <taxon>Cucurbitaceae</taxon>
        <taxon>Benincaseae</taxon>
        <taxon>Cucumis</taxon>
    </lineage>
</organism>